<gene>
    <name evidence="2" type="ORF">B0I31_11353</name>
</gene>
<dbReference type="AlphaFoldDB" id="A0A2P8I1P2"/>
<keyword evidence="1" id="KW-0732">Signal</keyword>
<dbReference type="RefSeq" id="WP_106618936.1">
    <property type="nucleotide sequence ID" value="NZ_PYAX01000013.1"/>
</dbReference>
<accession>A0A2P8I1P2</accession>
<protein>
    <submittedName>
        <fullName evidence="2">Uncharacterized protein DUF3558</fullName>
    </submittedName>
</protein>
<comment type="caution">
    <text evidence="2">The sequence shown here is derived from an EMBL/GenBank/DDBJ whole genome shotgun (WGS) entry which is preliminary data.</text>
</comment>
<evidence type="ECO:0000256" key="1">
    <source>
        <dbReference type="SAM" id="SignalP"/>
    </source>
</evidence>
<feature type="signal peptide" evidence="1">
    <location>
        <begin position="1"/>
        <end position="31"/>
    </location>
</feature>
<evidence type="ECO:0000313" key="2">
    <source>
        <dbReference type="EMBL" id="PSL52381.1"/>
    </source>
</evidence>
<proteinExistence type="predicted"/>
<dbReference type="InterPro" id="IPR024520">
    <property type="entry name" value="DUF3558"/>
</dbReference>
<dbReference type="Pfam" id="PF12079">
    <property type="entry name" value="DUF3558"/>
    <property type="match status" value="1"/>
</dbReference>
<name>A0A2P8I1P2_SACCR</name>
<dbReference type="Proteomes" id="UP000241118">
    <property type="component" value="Unassembled WGS sequence"/>
</dbReference>
<reference evidence="2 3" key="1">
    <citation type="submission" date="2018-03" db="EMBL/GenBank/DDBJ databases">
        <title>Genomic Encyclopedia of Type Strains, Phase III (KMG-III): the genomes of soil and plant-associated and newly described type strains.</title>
        <authorList>
            <person name="Whitman W."/>
        </authorList>
    </citation>
    <scope>NUCLEOTIDE SEQUENCE [LARGE SCALE GENOMIC DNA]</scope>
    <source>
        <strain evidence="2 3">CGMCC 4.7097</strain>
    </source>
</reference>
<organism evidence="2 3">
    <name type="scientific">Saccharothrix carnea</name>
    <dbReference type="NCBI Taxonomy" id="1280637"/>
    <lineage>
        <taxon>Bacteria</taxon>
        <taxon>Bacillati</taxon>
        <taxon>Actinomycetota</taxon>
        <taxon>Actinomycetes</taxon>
        <taxon>Pseudonocardiales</taxon>
        <taxon>Pseudonocardiaceae</taxon>
        <taxon>Saccharothrix</taxon>
    </lineage>
</organism>
<dbReference type="OrthoDB" id="3699711at2"/>
<sequence>MNRATTRFLIGCATGLALLATACTSSSPESAPTAVATAPSGDDLNRALADLPPCELLTSDEVGRLGLEYPGVEDRSGDADVCSWRGGASGQASAGIHPSQGLDGLGYRSDQVKPTKIGKYEAARVEAPQDAAHACHVVIETSASSSVQVIATGEATSTDTAAACALATEAAELIAPKLP</sequence>
<dbReference type="PROSITE" id="PS51257">
    <property type="entry name" value="PROKAR_LIPOPROTEIN"/>
    <property type="match status" value="1"/>
</dbReference>
<dbReference type="EMBL" id="PYAX01000013">
    <property type="protein sequence ID" value="PSL52381.1"/>
    <property type="molecule type" value="Genomic_DNA"/>
</dbReference>
<feature type="chain" id="PRO_5039399032" evidence="1">
    <location>
        <begin position="32"/>
        <end position="179"/>
    </location>
</feature>
<keyword evidence="3" id="KW-1185">Reference proteome</keyword>
<evidence type="ECO:0000313" key="3">
    <source>
        <dbReference type="Proteomes" id="UP000241118"/>
    </source>
</evidence>